<evidence type="ECO:0000256" key="8">
    <source>
        <dbReference type="ARBA" id="ARBA00035585"/>
    </source>
</evidence>
<dbReference type="PANTHER" id="PTHR28259">
    <property type="entry name" value="FLUORIDE EXPORT PROTEIN 1-RELATED"/>
    <property type="match status" value="1"/>
</dbReference>
<keyword evidence="6 10" id="KW-0407">Ion channel</keyword>
<organism evidence="11 12">
    <name type="scientific">Mycobacterium simiae</name>
    <name type="common">Mycobacterium habana</name>
    <dbReference type="NCBI Taxonomy" id="1784"/>
    <lineage>
        <taxon>Bacteria</taxon>
        <taxon>Bacillati</taxon>
        <taxon>Actinomycetota</taxon>
        <taxon>Actinomycetes</taxon>
        <taxon>Mycobacteriales</taxon>
        <taxon>Mycobacteriaceae</taxon>
        <taxon>Mycobacterium</taxon>
        <taxon>Mycobacterium simiae complex</taxon>
    </lineage>
</organism>
<evidence type="ECO:0000256" key="4">
    <source>
        <dbReference type="ARBA" id="ARBA00022989"/>
    </source>
</evidence>
<dbReference type="GO" id="GO:0005886">
    <property type="term" value="C:plasma membrane"/>
    <property type="evidence" value="ECO:0007669"/>
    <property type="project" value="UniProtKB-SubCell"/>
</dbReference>
<dbReference type="AlphaFoldDB" id="A0A5B1BNY7"/>
<comment type="activity regulation">
    <text evidence="10">Na(+) is not transported, but it plays an essential structural role and its presence is essential for fluoride channel function.</text>
</comment>
<keyword evidence="10" id="KW-0813">Transport</keyword>
<comment type="catalytic activity">
    <reaction evidence="8">
        <text>fluoride(in) = fluoride(out)</text>
        <dbReference type="Rhea" id="RHEA:76159"/>
        <dbReference type="ChEBI" id="CHEBI:17051"/>
    </reaction>
    <physiologicalReaction direction="left-to-right" evidence="8">
        <dbReference type="Rhea" id="RHEA:76160"/>
    </physiologicalReaction>
</comment>
<feature type="binding site" evidence="10">
    <location>
        <position position="79"/>
    </location>
    <ligand>
        <name>Na(+)</name>
        <dbReference type="ChEBI" id="CHEBI:29101"/>
        <note>structural</note>
    </ligand>
</feature>
<dbReference type="GO" id="GO:0046872">
    <property type="term" value="F:metal ion binding"/>
    <property type="evidence" value="ECO:0007669"/>
    <property type="project" value="UniProtKB-KW"/>
</dbReference>
<dbReference type="HAMAP" id="MF_00454">
    <property type="entry name" value="FluC"/>
    <property type="match status" value="1"/>
</dbReference>
<feature type="binding site" evidence="10">
    <location>
        <position position="82"/>
    </location>
    <ligand>
        <name>Na(+)</name>
        <dbReference type="ChEBI" id="CHEBI:29101"/>
        <note>structural</note>
    </ligand>
</feature>
<keyword evidence="5 10" id="KW-0472">Membrane</keyword>
<evidence type="ECO:0000256" key="2">
    <source>
        <dbReference type="ARBA" id="ARBA00022475"/>
    </source>
</evidence>
<dbReference type="Pfam" id="PF02537">
    <property type="entry name" value="CRCB"/>
    <property type="match status" value="1"/>
</dbReference>
<evidence type="ECO:0000256" key="5">
    <source>
        <dbReference type="ARBA" id="ARBA00023136"/>
    </source>
</evidence>
<comment type="function">
    <text evidence="9 10">Fluoride-specific ion channel. Important for reducing fluoride concentration in the cell, thus reducing its toxicity.</text>
</comment>
<sequence length="132" mass="14285">MATHDYRELAAIFAGGALGALARAALATLAVPDPARWPWPTFTVNIVGAFLVGYFTTRLLERLPLSSYRRPLLGTGLCGGLTTFSTMQVETVKMLEHGNWALAASYTLVSLILGFLAVHLATVLVRRVRVRG</sequence>
<dbReference type="PANTHER" id="PTHR28259:SF1">
    <property type="entry name" value="FLUORIDE EXPORT PROTEIN 1-RELATED"/>
    <property type="match status" value="1"/>
</dbReference>
<protein>
    <recommendedName>
        <fullName evidence="10">Fluoride-specific ion channel FluC</fullName>
    </recommendedName>
</protein>
<dbReference type="GO" id="GO:0140114">
    <property type="term" value="P:cellular detoxification of fluoride"/>
    <property type="evidence" value="ECO:0007669"/>
    <property type="project" value="UniProtKB-UniRule"/>
</dbReference>
<keyword evidence="3 10" id="KW-0812">Transmembrane</keyword>
<reference evidence="11 12" key="1">
    <citation type="submission" date="2019-09" db="EMBL/GenBank/DDBJ databases">
        <title>Report of infection by Mycobacterium simiae a patient suffering from pulmonary tuberculosis.</title>
        <authorList>
            <person name="Mohanty P.S."/>
            <person name="Bansal A.K."/>
            <person name="Singh H."/>
            <person name="Sharma S."/>
            <person name="Patil S.A."/>
            <person name="Upadhaya P."/>
            <person name="Singh P.K."/>
            <person name="Kumar D."/>
            <person name="Kumar S."/>
            <person name="Singh R.K."/>
            <person name="Chaudhary B."/>
        </authorList>
    </citation>
    <scope>NUCLEOTIDE SEQUENCE [LARGE SCALE GENOMIC DNA]</scope>
    <source>
        <strain evidence="11 12">JAL-560-SIM</strain>
    </source>
</reference>
<dbReference type="InterPro" id="IPR003691">
    <property type="entry name" value="FluC"/>
</dbReference>
<gene>
    <name evidence="10 11" type="primary">crcB</name>
    <name evidence="10" type="synonym">fluC</name>
    <name evidence="11" type="ORF">F0Q45_19095</name>
</gene>
<comment type="subcellular location">
    <subcellularLocation>
        <location evidence="1 10">Cell membrane</location>
        <topology evidence="1 10">Multi-pass membrane protein</topology>
    </subcellularLocation>
</comment>
<dbReference type="OrthoDB" id="5148600at2"/>
<dbReference type="Proteomes" id="UP000324701">
    <property type="component" value="Unassembled WGS sequence"/>
</dbReference>
<evidence type="ECO:0000256" key="7">
    <source>
        <dbReference type="ARBA" id="ARBA00035120"/>
    </source>
</evidence>
<keyword evidence="4 10" id="KW-1133">Transmembrane helix</keyword>
<dbReference type="NCBIfam" id="NF010812">
    <property type="entry name" value="PRK14216.1"/>
    <property type="match status" value="1"/>
</dbReference>
<comment type="similarity">
    <text evidence="7 10">Belongs to the fluoride channel Fluc/FEX (TC 1.A.43) family.</text>
</comment>
<evidence type="ECO:0000256" key="1">
    <source>
        <dbReference type="ARBA" id="ARBA00004651"/>
    </source>
</evidence>
<evidence type="ECO:0000256" key="6">
    <source>
        <dbReference type="ARBA" id="ARBA00023303"/>
    </source>
</evidence>
<evidence type="ECO:0000256" key="3">
    <source>
        <dbReference type="ARBA" id="ARBA00022692"/>
    </source>
</evidence>
<keyword evidence="10" id="KW-0406">Ion transport</keyword>
<dbReference type="RefSeq" id="WP_149655426.1">
    <property type="nucleotide sequence ID" value="NZ_VTZN01000136.1"/>
</dbReference>
<keyword evidence="2 10" id="KW-1003">Cell membrane</keyword>
<keyword evidence="10" id="KW-0915">Sodium</keyword>
<feature type="transmembrane region" description="Helical" evidence="10">
    <location>
        <begin position="37"/>
        <end position="60"/>
    </location>
</feature>
<evidence type="ECO:0000256" key="9">
    <source>
        <dbReference type="ARBA" id="ARBA00049940"/>
    </source>
</evidence>
<keyword evidence="12" id="KW-1185">Reference proteome</keyword>
<dbReference type="EMBL" id="VTZN01000136">
    <property type="protein sequence ID" value="KAA1248719.1"/>
    <property type="molecule type" value="Genomic_DNA"/>
</dbReference>
<name>A0A5B1BNY7_MYCSI</name>
<feature type="transmembrane region" description="Helical" evidence="10">
    <location>
        <begin position="72"/>
        <end position="89"/>
    </location>
</feature>
<proteinExistence type="inferred from homology"/>
<comment type="caution">
    <text evidence="11">The sequence shown here is derived from an EMBL/GenBank/DDBJ whole genome shotgun (WGS) entry which is preliminary data.</text>
</comment>
<feature type="transmembrane region" description="Helical" evidence="10">
    <location>
        <begin position="101"/>
        <end position="125"/>
    </location>
</feature>
<evidence type="ECO:0000313" key="12">
    <source>
        <dbReference type="Proteomes" id="UP000324701"/>
    </source>
</evidence>
<accession>A0A5B1BNY7</accession>
<evidence type="ECO:0000313" key="11">
    <source>
        <dbReference type="EMBL" id="KAA1248719.1"/>
    </source>
</evidence>
<dbReference type="GO" id="GO:0062054">
    <property type="term" value="F:fluoride channel activity"/>
    <property type="evidence" value="ECO:0007669"/>
    <property type="project" value="UniProtKB-UniRule"/>
</dbReference>
<evidence type="ECO:0000256" key="10">
    <source>
        <dbReference type="HAMAP-Rule" id="MF_00454"/>
    </source>
</evidence>
<keyword evidence="10" id="KW-0479">Metal-binding</keyword>